<reference evidence="17 18" key="1">
    <citation type="submission" date="2019-04" db="EMBL/GenBank/DDBJ databases">
        <title>Chitiniphilus eburnea sp. nov., a novel chitinolytic bacterium isolated from aquaculture sludge.</title>
        <authorList>
            <person name="Sheng M."/>
        </authorList>
    </citation>
    <scope>NUCLEOTIDE SEQUENCE [LARGE SCALE GENOMIC DNA]</scope>
    <source>
        <strain evidence="17 18">HX-2-15</strain>
    </source>
</reference>
<evidence type="ECO:0000256" key="6">
    <source>
        <dbReference type="ARBA" id="ARBA00023002"/>
    </source>
</evidence>
<feature type="binding site" evidence="11">
    <location>
        <begin position="176"/>
        <end position="183"/>
    </location>
    <ligand>
        <name>NAD(+)</name>
        <dbReference type="ChEBI" id="CHEBI:57540"/>
    </ligand>
</feature>
<evidence type="ECO:0000256" key="10">
    <source>
        <dbReference type="PIRSR" id="PIRSR000350-2"/>
    </source>
</evidence>
<dbReference type="GO" id="GO:0005829">
    <property type="term" value="C:cytosol"/>
    <property type="evidence" value="ECO:0007669"/>
    <property type="project" value="TreeGrafter"/>
</dbReference>
<keyword evidence="4 11" id="KW-0274">FAD</keyword>
<comment type="cofactor">
    <cofactor evidence="11">
        <name>FAD</name>
        <dbReference type="ChEBI" id="CHEBI:57692"/>
    </cofactor>
    <text evidence="11">Binds 1 FAD per subunit.</text>
</comment>
<dbReference type="SUPFAM" id="SSF51905">
    <property type="entry name" value="FAD/NAD(P)-binding domain"/>
    <property type="match status" value="1"/>
</dbReference>
<keyword evidence="11" id="KW-0547">Nucleotide-binding</keyword>
<keyword evidence="5 14" id="KW-0521">NADP</keyword>
<feature type="disulfide bond" description="Redox-active" evidence="12">
    <location>
        <begin position="43"/>
        <end position="48"/>
    </location>
</feature>
<dbReference type="GO" id="GO:0006749">
    <property type="term" value="P:glutathione metabolic process"/>
    <property type="evidence" value="ECO:0007669"/>
    <property type="project" value="InterPro"/>
</dbReference>
<proteinExistence type="inferred from homology"/>
<evidence type="ECO:0000259" key="15">
    <source>
        <dbReference type="Pfam" id="PF02852"/>
    </source>
</evidence>
<evidence type="ECO:0000256" key="7">
    <source>
        <dbReference type="ARBA" id="ARBA00023157"/>
    </source>
</evidence>
<keyword evidence="7" id="KW-1015">Disulfide bond</keyword>
<dbReference type="InterPro" id="IPR023753">
    <property type="entry name" value="FAD/NAD-binding_dom"/>
</dbReference>
<dbReference type="NCBIfam" id="TIGR01424">
    <property type="entry name" value="gluta_reduc_2"/>
    <property type="match status" value="1"/>
</dbReference>
<dbReference type="GO" id="GO:0050661">
    <property type="term" value="F:NADP binding"/>
    <property type="evidence" value="ECO:0007669"/>
    <property type="project" value="InterPro"/>
</dbReference>
<dbReference type="InterPro" id="IPR036188">
    <property type="entry name" value="FAD/NAD-bd_sf"/>
</dbReference>
<comment type="caution">
    <text evidence="17">The sequence shown here is derived from an EMBL/GenBank/DDBJ whole genome shotgun (WGS) entry which is preliminary data.</text>
</comment>
<comment type="function">
    <text evidence="14">Catalyzes the reduction of glutathione disulfide (GSSG) to reduced glutathione (GSH).</text>
</comment>
<keyword evidence="18" id="KW-1185">Reference proteome</keyword>
<feature type="domain" description="Pyridine nucleotide-disulphide oxidoreductase dimerisation" evidence="15">
    <location>
        <begin position="339"/>
        <end position="448"/>
    </location>
</feature>
<evidence type="ECO:0000256" key="5">
    <source>
        <dbReference type="ARBA" id="ARBA00022857"/>
    </source>
</evidence>
<dbReference type="InterPro" id="IPR016156">
    <property type="entry name" value="FAD/NAD-linked_Rdtase_dimer_sf"/>
</dbReference>
<dbReference type="Gene3D" id="3.50.50.60">
    <property type="entry name" value="FAD/NAD(P)-binding domain"/>
    <property type="match status" value="2"/>
</dbReference>
<evidence type="ECO:0000256" key="3">
    <source>
        <dbReference type="ARBA" id="ARBA00022630"/>
    </source>
</evidence>
<dbReference type="InterPro" id="IPR001100">
    <property type="entry name" value="Pyr_nuc-diS_OxRdtase"/>
</dbReference>
<evidence type="ECO:0000256" key="12">
    <source>
        <dbReference type="PIRSR" id="PIRSR000350-4"/>
    </source>
</evidence>
<evidence type="ECO:0000256" key="1">
    <source>
        <dbReference type="ARBA" id="ARBA00007532"/>
    </source>
</evidence>
<evidence type="ECO:0000256" key="14">
    <source>
        <dbReference type="RuleBase" id="RU365040"/>
    </source>
</evidence>
<dbReference type="Pfam" id="PF02852">
    <property type="entry name" value="Pyr_redox_dim"/>
    <property type="match status" value="1"/>
</dbReference>
<evidence type="ECO:0000256" key="13">
    <source>
        <dbReference type="RuleBase" id="RU003691"/>
    </source>
</evidence>
<sequence length="452" mass="47801">MSGFDFDLFVIGGGSGGVRAARIAAGHGARVAIAEEDHFGGTCVNRGCVPKKLMVYASRYPAEIASAAAFGWQASATGFDWSTLIGNKDVEIERLNGIYRRNVEASGVTVFASRAVVTDPHTLQLADGRSVTAAHILVAVGGHPDRGHDFPGRDLAITSDDVFHLPALPRRVLIVGGGYIAVEFAGIFAGLGSETTLLYRAEHLLRGFDDELRLALEDAYRQHGITLRAQARVQRVERAGTALAVTLEDGGTVEVDTVLLCTGRRPNTTGLGLEAAGVALDEKGAVRVNEFSQSSVASIHAVGDVTNRVNLTPAAIREGQAFADTVFGGKPTPVDHAVVPTAVFSTPELGTVGLTEAAARERYPQLKVYRSSFRPMKASLSGGSERVVLKLLVDGADDDRIVGAHMLGEGAGELIQLLGVALTMRATKADFDRTLAVHPTVAEEWVTLRTAS</sequence>
<feature type="binding site" evidence="11">
    <location>
        <position position="304"/>
    </location>
    <ligand>
        <name>FAD</name>
        <dbReference type="ChEBI" id="CHEBI:57692"/>
    </ligand>
</feature>
<dbReference type="GO" id="GO:0004362">
    <property type="term" value="F:glutathione-disulfide reductase (NADPH) activity"/>
    <property type="evidence" value="ECO:0007669"/>
    <property type="project" value="UniProtKB-EC"/>
</dbReference>
<dbReference type="PROSITE" id="PS00076">
    <property type="entry name" value="PYRIDINE_REDOX_1"/>
    <property type="match status" value="1"/>
</dbReference>
<dbReference type="PANTHER" id="PTHR42737:SF2">
    <property type="entry name" value="GLUTATHIONE REDUCTASE"/>
    <property type="match status" value="1"/>
</dbReference>
<dbReference type="InterPro" id="IPR006324">
    <property type="entry name" value="GSHR"/>
</dbReference>
<protein>
    <recommendedName>
        <fullName evidence="14">Glutathione reductase</fullName>
        <shortName evidence="14">GRase</shortName>
        <ecNumber evidence="14">1.8.1.7</ecNumber>
    </recommendedName>
</protein>
<dbReference type="OrthoDB" id="178496at2"/>
<organism evidence="17 18">
    <name type="scientific">Chitiniphilus eburneus</name>
    <dbReference type="NCBI Taxonomy" id="2571148"/>
    <lineage>
        <taxon>Bacteria</taxon>
        <taxon>Pseudomonadati</taxon>
        <taxon>Pseudomonadota</taxon>
        <taxon>Betaproteobacteria</taxon>
        <taxon>Neisseriales</taxon>
        <taxon>Chitinibacteraceae</taxon>
        <taxon>Chitiniphilus</taxon>
    </lineage>
</organism>
<evidence type="ECO:0000259" key="16">
    <source>
        <dbReference type="Pfam" id="PF07992"/>
    </source>
</evidence>
<keyword evidence="3 13" id="KW-0285">Flavoprotein</keyword>
<dbReference type="GO" id="GO:0050660">
    <property type="term" value="F:flavin adenine dinucleotide binding"/>
    <property type="evidence" value="ECO:0007669"/>
    <property type="project" value="InterPro"/>
</dbReference>
<name>A0A4U0PZ35_9NEIS</name>
<dbReference type="PANTHER" id="PTHR42737">
    <property type="entry name" value="GLUTATHIONE REDUCTASE"/>
    <property type="match status" value="1"/>
</dbReference>
<dbReference type="EMBL" id="SUMF01000008">
    <property type="protein sequence ID" value="TJZ73875.1"/>
    <property type="molecule type" value="Genomic_DNA"/>
</dbReference>
<dbReference type="PIRSF" id="PIRSF000350">
    <property type="entry name" value="Mercury_reductase_MerA"/>
    <property type="match status" value="1"/>
</dbReference>
<evidence type="ECO:0000313" key="17">
    <source>
        <dbReference type="EMBL" id="TJZ73875.1"/>
    </source>
</evidence>
<gene>
    <name evidence="17" type="primary">gor</name>
    <name evidence="17" type="ORF">FAZ21_09670</name>
</gene>
<comment type="catalytic activity">
    <reaction evidence="9 14">
        <text>2 glutathione + NADP(+) = glutathione disulfide + NADPH + H(+)</text>
        <dbReference type="Rhea" id="RHEA:11740"/>
        <dbReference type="ChEBI" id="CHEBI:15378"/>
        <dbReference type="ChEBI" id="CHEBI:57783"/>
        <dbReference type="ChEBI" id="CHEBI:57925"/>
        <dbReference type="ChEBI" id="CHEBI:58297"/>
        <dbReference type="ChEBI" id="CHEBI:58349"/>
        <dbReference type="EC" id="1.8.1.7"/>
    </reaction>
</comment>
<evidence type="ECO:0000256" key="4">
    <source>
        <dbReference type="ARBA" id="ARBA00022827"/>
    </source>
</evidence>
<evidence type="ECO:0000256" key="8">
    <source>
        <dbReference type="ARBA" id="ARBA00023284"/>
    </source>
</evidence>
<dbReference type="InterPro" id="IPR046952">
    <property type="entry name" value="GSHR/TRXR-like"/>
</dbReference>
<keyword evidence="6 13" id="KW-0560">Oxidoreductase</keyword>
<dbReference type="NCBIfam" id="NF004776">
    <property type="entry name" value="PRK06116.1"/>
    <property type="match status" value="1"/>
</dbReference>
<dbReference type="RefSeq" id="WP_136773237.1">
    <property type="nucleotide sequence ID" value="NZ_CP156074.1"/>
</dbReference>
<dbReference type="Pfam" id="PF07992">
    <property type="entry name" value="Pyr_redox_2"/>
    <property type="match status" value="1"/>
</dbReference>
<keyword evidence="8 13" id="KW-0676">Redox-active center</keyword>
<dbReference type="GO" id="GO:0045454">
    <property type="term" value="P:cell redox homeostasis"/>
    <property type="evidence" value="ECO:0007669"/>
    <property type="project" value="InterPro"/>
</dbReference>
<dbReference type="EC" id="1.8.1.7" evidence="14"/>
<comment type="similarity">
    <text evidence="1 13">Belongs to the class-I pyridine nucleotide-disulfide oxidoreductase family.</text>
</comment>
<dbReference type="PRINTS" id="PR00368">
    <property type="entry name" value="FADPNR"/>
</dbReference>
<keyword evidence="11" id="KW-0520">NAD</keyword>
<dbReference type="InterPro" id="IPR004099">
    <property type="entry name" value="Pyr_nucl-diS_OxRdtase_dimer"/>
</dbReference>
<evidence type="ECO:0000256" key="11">
    <source>
        <dbReference type="PIRSR" id="PIRSR000350-3"/>
    </source>
</evidence>
<accession>A0A4U0PZ35</accession>
<dbReference type="InterPro" id="IPR012999">
    <property type="entry name" value="Pyr_OxRdtase_I_AS"/>
</dbReference>
<dbReference type="GO" id="GO:0034599">
    <property type="term" value="P:cellular response to oxidative stress"/>
    <property type="evidence" value="ECO:0007669"/>
    <property type="project" value="TreeGrafter"/>
</dbReference>
<dbReference type="AlphaFoldDB" id="A0A4U0PZ35"/>
<dbReference type="Gene3D" id="3.30.390.30">
    <property type="match status" value="1"/>
</dbReference>
<dbReference type="Proteomes" id="UP000310016">
    <property type="component" value="Unassembled WGS sequence"/>
</dbReference>
<feature type="domain" description="FAD/NAD(P)-binding" evidence="16">
    <location>
        <begin position="6"/>
        <end position="319"/>
    </location>
</feature>
<feature type="binding site" evidence="11">
    <location>
        <position position="52"/>
    </location>
    <ligand>
        <name>FAD</name>
        <dbReference type="ChEBI" id="CHEBI:57692"/>
    </ligand>
</feature>
<evidence type="ECO:0000256" key="2">
    <source>
        <dbReference type="ARBA" id="ARBA00011738"/>
    </source>
</evidence>
<comment type="subunit">
    <text evidence="2">Homodimer.</text>
</comment>
<dbReference type="PRINTS" id="PR00411">
    <property type="entry name" value="PNDRDTASEI"/>
</dbReference>
<evidence type="ECO:0000256" key="9">
    <source>
        <dbReference type="ARBA" id="ARBA00049142"/>
    </source>
</evidence>
<evidence type="ECO:0000313" key="18">
    <source>
        <dbReference type="Proteomes" id="UP000310016"/>
    </source>
</evidence>
<dbReference type="SUPFAM" id="SSF55424">
    <property type="entry name" value="FAD/NAD-linked reductases, dimerisation (C-terminal) domain"/>
    <property type="match status" value="1"/>
</dbReference>
<feature type="active site" description="Proton acceptor" evidence="10">
    <location>
        <position position="438"/>
    </location>
</feature>
<feature type="binding site" evidence="11">
    <location>
        <position position="263"/>
    </location>
    <ligand>
        <name>NAD(+)</name>
        <dbReference type="ChEBI" id="CHEBI:57540"/>
    </ligand>
</feature>